<evidence type="ECO:0000259" key="5">
    <source>
        <dbReference type="Pfam" id="PF14914"/>
    </source>
</evidence>
<feature type="domain" description="Leucine-rich repeat-containing protein 37 N-terminal" evidence="6">
    <location>
        <begin position="14"/>
        <end position="65"/>
    </location>
</feature>
<keyword evidence="4" id="KW-0472">Membrane</keyword>
<evidence type="ECO:0000313" key="7">
    <source>
        <dbReference type="Ensembl" id="ENSMLEP00000015741.1"/>
    </source>
</evidence>
<evidence type="ECO:0000256" key="1">
    <source>
        <dbReference type="ARBA" id="ARBA00022614"/>
    </source>
</evidence>
<keyword evidence="4" id="KW-1133">Transmembrane helix</keyword>
<dbReference type="PANTHER" id="PTHR23045:SF19">
    <property type="entry name" value="LEUCINE-RICH REPEAT-CONTAINING PROTEIN 37A-RELATED"/>
    <property type="match status" value="1"/>
</dbReference>
<dbReference type="SMART" id="SM00369">
    <property type="entry name" value="LRR_TYP"/>
    <property type="match status" value="4"/>
</dbReference>
<feature type="transmembrane region" description="Helical" evidence="4">
    <location>
        <begin position="534"/>
        <end position="554"/>
    </location>
</feature>
<dbReference type="Pfam" id="PF13855">
    <property type="entry name" value="LRR_8"/>
    <property type="match status" value="1"/>
</dbReference>
<evidence type="ECO:0000256" key="2">
    <source>
        <dbReference type="ARBA" id="ARBA00022737"/>
    </source>
</evidence>
<dbReference type="SUPFAM" id="SSF52058">
    <property type="entry name" value="L domain-like"/>
    <property type="match status" value="1"/>
</dbReference>
<dbReference type="Proteomes" id="UP000233140">
    <property type="component" value="Unassembled WGS sequence"/>
</dbReference>
<dbReference type="PANTHER" id="PTHR23045">
    <property type="entry name" value="LEUCINE-RICH REPEAT-CONTAINING PROTEIN 37A"/>
    <property type="match status" value="1"/>
</dbReference>
<evidence type="ECO:0008006" key="9">
    <source>
        <dbReference type="Google" id="ProtNLM"/>
    </source>
</evidence>
<evidence type="ECO:0000313" key="8">
    <source>
        <dbReference type="Proteomes" id="UP000233140"/>
    </source>
</evidence>
<feature type="compositionally biased region" description="Polar residues" evidence="3">
    <location>
        <begin position="84"/>
        <end position="105"/>
    </location>
</feature>
<dbReference type="Gene3D" id="3.80.10.10">
    <property type="entry name" value="Ribonuclease Inhibitor"/>
    <property type="match status" value="1"/>
</dbReference>
<keyword evidence="1" id="KW-0433">Leucine-rich repeat</keyword>
<dbReference type="PROSITE" id="PS51450">
    <property type="entry name" value="LRR"/>
    <property type="match status" value="1"/>
</dbReference>
<keyword evidence="2" id="KW-0677">Repeat</keyword>
<sequence length="575" mass="64441">QPPKKVELSTALTTTAPPPEHPEVTLPPSDKGQAQHSHLTQVTVQPLALELTITTEPTTEVKPSPTTEETSTQPPDPGLAVTPEPTTETGHSTALETTTAARPDQVQTLHRKLTEVRDPHTELEPTQDSLALTVPEEQKASTSTNICELCTCGDKTLSCIDLSPKQRLRQVPVPEPNTYNGTFTILNFQGNYISYIDGNVWKAYSWTEKLILNENYLTELHKDSFEGLLSLQYLDLSCNKIHSIERRTFEPLPFLQFINLGCNLLTELSFGTFQAWHGMQFLHKLILNRNPLTAVEDPYLFELPALKYLDMGTTQVPLATLKNILTMTVELEKLILPSHMACCLCQFKNSIEAVCKTVKLHCNSACLTNTIHCPEEASVGNPEGAFMKVLQARKKHTSTELTIEPEVPSDRSRINFSGFGSDQFEIQLTEQLRSLIPSEDVRRFISHVIRTLKMDCSETRVQLTCAKLISRTGLLMKLLSEQQEVKASKAEWDTDQWKTENYINESTEAQSEQKEQKLSELTKEVPGYGYNNKLILAICVTVTLIILITIFCLIEIHSHKRASEENKEDSSVSGP</sequence>
<organism evidence="7 8">
    <name type="scientific">Mandrillus leucophaeus</name>
    <name type="common">Drill</name>
    <name type="synonym">Papio leucophaeus</name>
    <dbReference type="NCBI Taxonomy" id="9568"/>
    <lineage>
        <taxon>Eukaryota</taxon>
        <taxon>Metazoa</taxon>
        <taxon>Chordata</taxon>
        <taxon>Craniata</taxon>
        <taxon>Vertebrata</taxon>
        <taxon>Euteleostomi</taxon>
        <taxon>Mammalia</taxon>
        <taxon>Eutheria</taxon>
        <taxon>Euarchontoglires</taxon>
        <taxon>Primates</taxon>
        <taxon>Haplorrhini</taxon>
        <taxon>Catarrhini</taxon>
        <taxon>Cercopithecidae</taxon>
        <taxon>Cercopithecinae</taxon>
        <taxon>Mandrillus</taxon>
    </lineage>
</organism>
<dbReference type="InterPro" id="IPR032675">
    <property type="entry name" value="LRR_dom_sf"/>
</dbReference>
<evidence type="ECO:0000256" key="3">
    <source>
        <dbReference type="SAM" id="MobiDB-lite"/>
    </source>
</evidence>
<name>A0A2K5YJK4_MANLE</name>
<feature type="region of interest" description="Disordered" evidence="3">
    <location>
        <begin position="1"/>
        <end position="105"/>
    </location>
</feature>
<dbReference type="InterPro" id="IPR003591">
    <property type="entry name" value="Leu-rich_rpt_typical-subtyp"/>
</dbReference>
<keyword evidence="4" id="KW-0812">Transmembrane</keyword>
<reference evidence="7" key="1">
    <citation type="submission" date="2025-08" db="UniProtKB">
        <authorList>
            <consortium name="Ensembl"/>
        </authorList>
    </citation>
    <scope>IDENTIFICATION</scope>
</reference>
<keyword evidence="8" id="KW-1185">Reference proteome</keyword>
<evidence type="ECO:0000259" key="6">
    <source>
        <dbReference type="Pfam" id="PF15779"/>
    </source>
</evidence>
<dbReference type="InterPro" id="IPR029423">
    <property type="entry name" value="LRRC37AB_C"/>
</dbReference>
<reference evidence="7" key="2">
    <citation type="submission" date="2025-09" db="UniProtKB">
        <authorList>
            <consortium name="Ensembl"/>
        </authorList>
    </citation>
    <scope>IDENTIFICATION</scope>
</reference>
<protein>
    <recommendedName>
        <fullName evidence="9">LRRC37A/B like protein 1 C-terminal domain-containing protein</fullName>
    </recommendedName>
</protein>
<dbReference type="Pfam" id="PF15779">
    <property type="entry name" value="LRRC37"/>
    <property type="match status" value="1"/>
</dbReference>
<feature type="compositionally biased region" description="Low complexity" evidence="3">
    <location>
        <begin position="47"/>
        <end position="73"/>
    </location>
</feature>
<dbReference type="AlphaFoldDB" id="A0A2K5YJK4"/>
<feature type="domain" description="LRRC37A/B like protein 1 C-terminal" evidence="5">
    <location>
        <begin position="421"/>
        <end position="565"/>
    </location>
</feature>
<accession>A0A2K5YJK4</accession>
<feature type="compositionally biased region" description="Polar residues" evidence="3">
    <location>
        <begin position="32"/>
        <end position="44"/>
    </location>
</feature>
<dbReference type="InterPro" id="IPR015753">
    <property type="entry name" value="LRRC37"/>
</dbReference>
<dbReference type="InterPro" id="IPR001611">
    <property type="entry name" value="Leu-rich_rpt"/>
</dbReference>
<dbReference type="GeneTree" id="ENSGT00530000063282"/>
<proteinExistence type="predicted"/>
<dbReference type="Pfam" id="PF14914">
    <property type="entry name" value="LRRC37AB_C"/>
    <property type="match status" value="1"/>
</dbReference>
<dbReference type="Ensembl" id="ENSMLET00000039203.1">
    <property type="protein sequence ID" value="ENSMLEP00000015741.1"/>
    <property type="gene ID" value="ENSMLEG00000032060.1"/>
</dbReference>
<evidence type="ECO:0000256" key="4">
    <source>
        <dbReference type="SAM" id="Phobius"/>
    </source>
</evidence>
<dbReference type="InterPro" id="IPR032754">
    <property type="entry name" value="LRRC37_N"/>
</dbReference>